<dbReference type="RefSeq" id="WP_125241237.1">
    <property type="nucleotide sequence ID" value="NZ_RSED01000001.1"/>
</dbReference>
<protein>
    <submittedName>
        <fullName evidence="3">DUF2236 domain-containing protein</fullName>
    </submittedName>
</protein>
<feature type="region of interest" description="Disordered" evidence="1">
    <location>
        <begin position="319"/>
        <end position="344"/>
    </location>
</feature>
<dbReference type="GO" id="GO:0016491">
    <property type="term" value="F:oxidoreductase activity"/>
    <property type="evidence" value="ECO:0007669"/>
    <property type="project" value="InterPro"/>
</dbReference>
<name>A0A3R8U783_9BURK</name>
<feature type="region of interest" description="Disordered" evidence="1">
    <location>
        <begin position="1"/>
        <end position="21"/>
    </location>
</feature>
<keyword evidence="4" id="KW-1185">Reference proteome</keyword>
<dbReference type="PANTHER" id="PTHR36124:SF1">
    <property type="entry name" value="ER-BOUND OXYGENASE MPAB_MPAB'_RUBBER OXYGENASE CATALYTIC DOMAIN-CONTAINING PROTEIN"/>
    <property type="match status" value="1"/>
</dbReference>
<evidence type="ECO:0000259" key="2">
    <source>
        <dbReference type="Pfam" id="PF09995"/>
    </source>
</evidence>
<dbReference type="Pfam" id="PF09995">
    <property type="entry name" value="MPAB_Lcp_cat"/>
    <property type="match status" value="1"/>
</dbReference>
<dbReference type="Proteomes" id="UP000269265">
    <property type="component" value="Unassembled WGS sequence"/>
</dbReference>
<sequence>MNTEHDEMSENLPTGAAGCPFSVPERGPGPEYRRWLGLWRNPAVQREIESLDARRDCQRIVYLLTAYEFPADMQRSTELALFHTYGSQTVSALLDRTKQFSKHGQKRYDDTRLLIAQYIESGWEADKGRRSIEQMNHIHSFYRIENEDFLFVLWTFLDFPTRWLQDYGWRAMTAHEREAWFHYWIEIGRRMNLQDIPATWAEFDAFVAEYESRKLKYAVGNERVAQATIDIMAAWLPKPLRFAVKPAVAALVPDRLLPAVGLSAPPSWLKAVTHGVLKARAAIKRFVPYEGYPTLLSDGLNRTYPGHCYRIEELGPDFAHRPKGGKAPGDQPEALHEEAPAQRG</sequence>
<feature type="compositionally biased region" description="Basic and acidic residues" evidence="1">
    <location>
        <begin position="333"/>
        <end position="344"/>
    </location>
</feature>
<dbReference type="InterPro" id="IPR018713">
    <property type="entry name" value="MPAB/Lcp_cat_dom"/>
</dbReference>
<evidence type="ECO:0000313" key="4">
    <source>
        <dbReference type="Proteomes" id="UP000269265"/>
    </source>
</evidence>
<dbReference type="PANTHER" id="PTHR36124">
    <property type="match status" value="1"/>
</dbReference>
<dbReference type="AlphaFoldDB" id="A0A3R8U783"/>
<accession>A0A3R8U783</accession>
<feature type="domain" description="ER-bound oxygenase mpaB/mpaB'/Rubber oxygenase catalytic" evidence="2">
    <location>
        <begin position="98"/>
        <end position="266"/>
    </location>
</feature>
<dbReference type="InterPro" id="IPR046366">
    <property type="entry name" value="MPAB"/>
</dbReference>
<dbReference type="EMBL" id="RSED01000001">
    <property type="protein sequence ID" value="RRS06094.1"/>
    <property type="molecule type" value="Genomic_DNA"/>
</dbReference>
<gene>
    <name evidence="3" type="ORF">EIP75_00360</name>
</gene>
<evidence type="ECO:0000256" key="1">
    <source>
        <dbReference type="SAM" id="MobiDB-lite"/>
    </source>
</evidence>
<organism evidence="3 4">
    <name type="scientific">Aquabacterium soli</name>
    <dbReference type="NCBI Taxonomy" id="2493092"/>
    <lineage>
        <taxon>Bacteria</taxon>
        <taxon>Pseudomonadati</taxon>
        <taxon>Pseudomonadota</taxon>
        <taxon>Betaproteobacteria</taxon>
        <taxon>Burkholderiales</taxon>
        <taxon>Aquabacterium</taxon>
    </lineage>
</organism>
<comment type="caution">
    <text evidence="3">The sequence shown here is derived from an EMBL/GenBank/DDBJ whole genome shotgun (WGS) entry which is preliminary data.</text>
</comment>
<evidence type="ECO:0000313" key="3">
    <source>
        <dbReference type="EMBL" id="RRS06094.1"/>
    </source>
</evidence>
<dbReference type="OrthoDB" id="836517at2"/>
<reference evidence="3 4" key="1">
    <citation type="submission" date="2018-12" db="EMBL/GenBank/DDBJ databases">
        <title>The whole draft genome of Aquabacterium sp. SJQ9.</title>
        <authorList>
            <person name="Sun L."/>
            <person name="Gao X."/>
            <person name="Chen W."/>
            <person name="Huang K."/>
        </authorList>
    </citation>
    <scope>NUCLEOTIDE SEQUENCE [LARGE SCALE GENOMIC DNA]</scope>
    <source>
        <strain evidence="3 4">SJQ9</strain>
    </source>
</reference>
<proteinExistence type="predicted"/>